<dbReference type="Gene3D" id="3.30.565.10">
    <property type="entry name" value="Histidine kinase-like ATPase, C-terminal domain"/>
    <property type="match status" value="1"/>
</dbReference>
<evidence type="ECO:0000256" key="3">
    <source>
        <dbReference type="ARBA" id="ARBA00022553"/>
    </source>
</evidence>
<accession>A0A563UBT3</accession>
<dbReference type="Proteomes" id="UP000320042">
    <property type="component" value="Unassembled WGS sequence"/>
</dbReference>
<dbReference type="InterPro" id="IPR004358">
    <property type="entry name" value="Sig_transdc_His_kin-like_C"/>
</dbReference>
<reference evidence="5 6" key="1">
    <citation type="submission" date="2019-07" db="EMBL/GenBank/DDBJ databases">
        <authorList>
            <person name="Kim J."/>
        </authorList>
    </citation>
    <scope>NUCLEOTIDE SEQUENCE [LARGE SCALE GENOMIC DNA]</scope>
    <source>
        <strain evidence="6">dk17</strain>
    </source>
</reference>
<keyword evidence="6" id="KW-1185">Reference proteome</keyword>
<keyword evidence="5" id="KW-0067">ATP-binding</keyword>
<dbReference type="OrthoDB" id="9766459at2"/>
<feature type="domain" description="Histidine kinase" evidence="4">
    <location>
        <begin position="1"/>
        <end position="133"/>
    </location>
</feature>
<gene>
    <name evidence="5" type="ORF">FPZ43_11215</name>
</gene>
<evidence type="ECO:0000313" key="5">
    <source>
        <dbReference type="EMBL" id="TWR28832.1"/>
    </source>
</evidence>
<organism evidence="5 6">
    <name type="scientific">Mucilaginibacter pallidiroseus</name>
    <dbReference type="NCBI Taxonomy" id="2599295"/>
    <lineage>
        <taxon>Bacteria</taxon>
        <taxon>Pseudomonadati</taxon>
        <taxon>Bacteroidota</taxon>
        <taxon>Sphingobacteriia</taxon>
        <taxon>Sphingobacteriales</taxon>
        <taxon>Sphingobacteriaceae</taxon>
        <taxon>Mucilaginibacter</taxon>
    </lineage>
</organism>
<dbReference type="PANTHER" id="PTHR43547">
    <property type="entry name" value="TWO-COMPONENT HISTIDINE KINASE"/>
    <property type="match status" value="1"/>
</dbReference>
<dbReference type="GO" id="GO:0005524">
    <property type="term" value="F:ATP binding"/>
    <property type="evidence" value="ECO:0007669"/>
    <property type="project" value="UniProtKB-KW"/>
</dbReference>
<name>A0A563UBT3_9SPHI</name>
<dbReference type="InterPro" id="IPR036890">
    <property type="entry name" value="HATPase_C_sf"/>
</dbReference>
<comment type="caution">
    <text evidence="5">The sequence shown here is derived from an EMBL/GenBank/DDBJ whole genome shotgun (WGS) entry which is preliminary data.</text>
</comment>
<dbReference type="PROSITE" id="PS50109">
    <property type="entry name" value="HIS_KIN"/>
    <property type="match status" value="1"/>
</dbReference>
<evidence type="ECO:0000256" key="1">
    <source>
        <dbReference type="ARBA" id="ARBA00000085"/>
    </source>
</evidence>
<evidence type="ECO:0000259" key="4">
    <source>
        <dbReference type="PROSITE" id="PS50109"/>
    </source>
</evidence>
<evidence type="ECO:0000313" key="6">
    <source>
        <dbReference type="Proteomes" id="UP000320042"/>
    </source>
</evidence>
<dbReference type="PRINTS" id="PR00344">
    <property type="entry name" value="BCTRLSENSOR"/>
</dbReference>
<dbReference type="EC" id="2.7.13.3" evidence="2"/>
<comment type="catalytic activity">
    <reaction evidence="1">
        <text>ATP + protein L-histidine = ADP + protein N-phospho-L-histidine.</text>
        <dbReference type="EC" id="2.7.13.3"/>
    </reaction>
</comment>
<dbReference type="EMBL" id="VOEJ01000005">
    <property type="protein sequence ID" value="TWR28832.1"/>
    <property type="molecule type" value="Genomic_DNA"/>
</dbReference>
<dbReference type="GO" id="GO:0000155">
    <property type="term" value="F:phosphorelay sensor kinase activity"/>
    <property type="evidence" value="ECO:0007669"/>
    <property type="project" value="TreeGrafter"/>
</dbReference>
<dbReference type="InterPro" id="IPR005467">
    <property type="entry name" value="His_kinase_dom"/>
</dbReference>
<dbReference type="AlphaFoldDB" id="A0A563UBT3"/>
<proteinExistence type="predicted"/>
<dbReference type="InterPro" id="IPR003594">
    <property type="entry name" value="HATPase_dom"/>
</dbReference>
<keyword evidence="5" id="KW-0547">Nucleotide-binding</keyword>
<dbReference type="SUPFAM" id="SSF55874">
    <property type="entry name" value="ATPase domain of HSP90 chaperone/DNA topoisomerase II/histidine kinase"/>
    <property type="match status" value="1"/>
</dbReference>
<evidence type="ECO:0000256" key="2">
    <source>
        <dbReference type="ARBA" id="ARBA00012438"/>
    </source>
</evidence>
<protein>
    <recommendedName>
        <fullName evidence="2">histidine kinase</fullName>
        <ecNumber evidence="2">2.7.13.3</ecNumber>
    </recommendedName>
</protein>
<dbReference type="Pfam" id="PF02518">
    <property type="entry name" value="HATPase_c"/>
    <property type="match status" value="1"/>
</dbReference>
<sequence length="142" mass="15942">MQVLIRENNAQINVNIAECDVYYKRIHLHSILQNLITNAIKYRHPNRLPIISIDAEQTHNEIKISVADNGLGIPKGKQKGLFSKYMRFHEHVEGTGVGLYLVQQLLGSHGGFITVESEEGEGATFTVFLPLKEVPANNNNNH</sequence>
<dbReference type="PANTHER" id="PTHR43547:SF2">
    <property type="entry name" value="HYBRID SIGNAL TRANSDUCTION HISTIDINE KINASE C"/>
    <property type="match status" value="1"/>
</dbReference>
<dbReference type="SMART" id="SM00387">
    <property type="entry name" value="HATPase_c"/>
    <property type="match status" value="1"/>
</dbReference>
<keyword evidence="3" id="KW-0597">Phosphoprotein</keyword>